<protein>
    <submittedName>
        <fullName evidence="3">Skin secretory protein xP2-like</fullName>
    </submittedName>
</protein>
<feature type="compositionally biased region" description="Basic and acidic residues" evidence="1">
    <location>
        <begin position="1"/>
        <end position="16"/>
    </location>
</feature>
<feature type="compositionally biased region" description="Low complexity" evidence="1">
    <location>
        <begin position="121"/>
        <end position="149"/>
    </location>
</feature>
<accession>A0ABM4KMI9</accession>
<reference evidence="3" key="1">
    <citation type="submission" date="2025-08" db="UniProtKB">
        <authorList>
            <consortium name="RefSeq"/>
        </authorList>
    </citation>
    <scope>IDENTIFICATION</scope>
    <source>
        <tissue evidence="3">Blood</tissue>
    </source>
</reference>
<feature type="region of interest" description="Disordered" evidence="1">
    <location>
        <begin position="361"/>
        <end position="384"/>
    </location>
</feature>
<gene>
    <name evidence="3" type="primary">LOC139075664</name>
</gene>
<dbReference type="RefSeq" id="XP_070429406.1">
    <property type="nucleotide sequence ID" value="XM_070573305.1"/>
</dbReference>
<name>A0ABM4KMI9_EQUPR</name>
<feature type="compositionally biased region" description="Low complexity" evidence="1">
    <location>
        <begin position="20"/>
        <end position="35"/>
    </location>
</feature>
<dbReference type="Proteomes" id="UP001652662">
    <property type="component" value="Chromosome 14"/>
</dbReference>
<feature type="region of interest" description="Disordered" evidence="1">
    <location>
        <begin position="319"/>
        <end position="348"/>
    </location>
</feature>
<feature type="region of interest" description="Disordered" evidence="1">
    <location>
        <begin position="1"/>
        <end position="302"/>
    </location>
</feature>
<feature type="compositionally biased region" description="Basic residues" evidence="1">
    <location>
        <begin position="75"/>
        <end position="85"/>
    </location>
</feature>
<sequence>MCKQNMRERTQVHPAEEGENNNSSASPGGQPGPSRRPTRLGTPAAPSARGPLSPAPSRAREAAGHVAPEPWARARPARPPRRRPARALPANSGKGPVPARASRGPPKRPAGGAGWRGGGRRTATNPDRAPARTAAPSPPAASRAAASAPGPGEKKEPFQGGATTHQRKRGAERETTTSRLRRRAGATDARTCGRRADGPSGGSGDGSAGLATHPGSTLSGREEKARSARRQPSLGRPTPPAPTYSRRRDPRDPPRLAPAPGPRPRDDVAPAAQRWRSLARASPLATPLGGASPNGEGHILPAASPRRLCAVRPRWLVTAEAAGDPRHATGGRPAGLQRPRQRELPGPANCLTSLCRLNARRKTMDSAGTQDLAQDEGMRRRSLP</sequence>
<keyword evidence="2" id="KW-1185">Reference proteome</keyword>
<evidence type="ECO:0000313" key="3">
    <source>
        <dbReference type="RefSeq" id="XP_070429406.1"/>
    </source>
</evidence>
<organism evidence="2 3">
    <name type="scientific">Equus przewalskii</name>
    <name type="common">Przewalski's horse</name>
    <name type="synonym">Equus caballus przewalskii</name>
    <dbReference type="NCBI Taxonomy" id="9798"/>
    <lineage>
        <taxon>Eukaryota</taxon>
        <taxon>Metazoa</taxon>
        <taxon>Chordata</taxon>
        <taxon>Craniata</taxon>
        <taxon>Vertebrata</taxon>
        <taxon>Euteleostomi</taxon>
        <taxon>Mammalia</taxon>
        <taxon>Eutheria</taxon>
        <taxon>Laurasiatheria</taxon>
        <taxon>Perissodactyla</taxon>
        <taxon>Equidae</taxon>
        <taxon>Equus</taxon>
    </lineage>
</organism>
<dbReference type="GeneID" id="139075664"/>
<evidence type="ECO:0000256" key="1">
    <source>
        <dbReference type="SAM" id="MobiDB-lite"/>
    </source>
</evidence>
<proteinExistence type="predicted"/>
<evidence type="ECO:0000313" key="2">
    <source>
        <dbReference type="Proteomes" id="UP001652662"/>
    </source>
</evidence>